<proteinExistence type="predicted"/>
<protein>
    <recommendedName>
        <fullName evidence="4">Outer membrane protein beta-barrel domain-containing protein</fullName>
    </recommendedName>
</protein>
<accession>A0A9X3F7H2</accession>
<dbReference type="SUPFAM" id="SSF56925">
    <property type="entry name" value="OMPA-like"/>
    <property type="match status" value="1"/>
</dbReference>
<dbReference type="EMBL" id="JAPOHD010000029">
    <property type="protein sequence ID" value="MCY1721938.1"/>
    <property type="molecule type" value="Genomic_DNA"/>
</dbReference>
<sequence>MKKYIIIAVLALITFRVDAQDGSTIFVNYLPSLPLGGTADFTDEISPRGVDFEVQHFLNEDLSVGFNIGWTLFRQKISGETFYYKDLTITGTQFRYTNIVPLTLNVKKYFMANGDYVPYVGVGIGTSYAEQRNEIGVFELEDDKWQFHMAPEIGMLYDLNYKSYLSVKLKYNYSVKAGSFPSMSYLSLGLGIGLK</sequence>
<dbReference type="Pfam" id="PF03922">
    <property type="entry name" value="OmpW"/>
    <property type="match status" value="1"/>
</dbReference>
<feature type="chain" id="PRO_5040786844" description="Outer membrane protein beta-barrel domain-containing protein" evidence="1">
    <location>
        <begin position="20"/>
        <end position="195"/>
    </location>
</feature>
<dbReference type="Proteomes" id="UP001145087">
    <property type="component" value="Unassembled WGS sequence"/>
</dbReference>
<dbReference type="InterPro" id="IPR011250">
    <property type="entry name" value="OMP/PagP_B-barrel"/>
</dbReference>
<organism evidence="2 3">
    <name type="scientific">Draconibacterium aestuarii</name>
    <dbReference type="NCBI Taxonomy" id="2998507"/>
    <lineage>
        <taxon>Bacteria</taxon>
        <taxon>Pseudomonadati</taxon>
        <taxon>Bacteroidota</taxon>
        <taxon>Bacteroidia</taxon>
        <taxon>Marinilabiliales</taxon>
        <taxon>Prolixibacteraceae</taxon>
        <taxon>Draconibacterium</taxon>
    </lineage>
</organism>
<dbReference type="RefSeq" id="WP_343334267.1">
    <property type="nucleotide sequence ID" value="NZ_JAPOHD010000029.1"/>
</dbReference>
<name>A0A9X3F7H2_9BACT</name>
<dbReference type="Gene3D" id="2.40.160.20">
    <property type="match status" value="1"/>
</dbReference>
<gene>
    <name evidence="2" type="ORF">OU798_16410</name>
</gene>
<comment type="caution">
    <text evidence="2">The sequence shown here is derived from an EMBL/GenBank/DDBJ whole genome shotgun (WGS) entry which is preliminary data.</text>
</comment>
<keyword evidence="1" id="KW-0732">Signal</keyword>
<dbReference type="GO" id="GO:0019867">
    <property type="term" value="C:outer membrane"/>
    <property type="evidence" value="ECO:0007669"/>
    <property type="project" value="InterPro"/>
</dbReference>
<evidence type="ECO:0000313" key="2">
    <source>
        <dbReference type="EMBL" id="MCY1721938.1"/>
    </source>
</evidence>
<keyword evidence="3" id="KW-1185">Reference proteome</keyword>
<evidence type="ECO:0000256" key="1">
    <source>
        <dbReference type="SAM" id="SignalP"/>
    </source>
</evidence>
<dbReference type="InterPro" id="IPR005618">
    <property type="entry name" value="OMPW"/>
</dbReference>
<evidence type="ECO:0008006" key="4">
    <source>
        <dbReference type="Google" id="ProtNLM"/>
    </source>
</evidence>
<dbReference type="AlphaFoldDB" id="A0A9X3F7H2"/>
<reference evidence="2" key="1">
    <citation type="submission" date="2022-11" db="EMBL/GenBank/DDBJ databases">
        <title>Marilongibacter aestuarii gen. nov., sp. nov., isolated from tidal flat sediment.</title>
        <authorList>
            <person name="Jiayan W."/>
        </authorList>
    </citation>
    <scope>NUCLEOTIDE SEQUENCE</scope>
    <source>
        <strain evidence="2">Z1-6</strain>
    </source>
</reference>
<feature type="signal peptide" evidence="1">
    <location>
        <begin position="1"/>
        <end position="19"/>
    </location>
</feature>
<evidence type="ECO:0000313" key="3">
    <source>
        <dbReference type="Proteomes" id="UP001145087"/>
    </source>
</evidence>